<reference evidence="1 2" key="1">
    <citation type="submission" date="2018-10" db="EMBL/GenBank/DDBJ databases">
        <title>Fifty Aureobasidium pullulans genomes reveal a recombining polyextremotolerant generalist.</title>
        <authorList>
            <person name="Gostincar C."/>
            <person name="Turk M."/>
            <person name="Zajc J."/>
            <person name="Gunde-Cimerman N."/>
        </authorList>
    </citation>
    <scope>NUCLEOTIDE SEQUENCE [LARGE SCALE GENOMIC DNA]</scope>
    <source>
        <strain evidence="1 2">EXF-3403</strain>
    </source>
</reference>
<evidence type="ECO:0000313" key="1">
    <source>
        <dbReference type="EMBL" id="THZ77037.1"/>
    </source>
</evidence>
<proteinExistence type="predicted"/>
<comment type="caution">
    <text evidence="1">The sequence shown here is derived from an EMBL/GenBank/DDBJ whole genome shotgun (WGS) entry which is preliminary data.</text>
</comment>
<accession>A0A4S9XE15</accession>
<protein>
    <recommendedName>
        <fullName evidence="3">F-box domain-containing protein</fullName>
    </recommendedName>
</protein>
<gene>
    <name evidence="1" type="ORF">D6C84_08631</name>
</gene>
<evidence type="ECO:0008006" key="3">
    <source>
        <dbReference type="Google" id="ProtNLM"/>
    </source>
</evidence>
<dbReference type="AlphaFoldDB" id="A0A4S9XE15"/>
<dbReference type="EMBL" id="QZBT01000180">
    <property type="protein sequence ID" value="THZ77037.1"/>
    <property type="molecule type" value="Genomic_DNA"/>
</dbReference>
<dbReference type="Proteomes" id="UP000310039">
    <property type="component" value="Unassembled WGS sequence"/>
</dbReference>
<evidence type="ECO:0000313" key="2">
    <source>
        <dbReference type="Proteomes" id="UP000310039"/>
    </source>
</evidence>
<organism evidence="1 2">
    <name type="scientific">Aureobasidium pullulans</name>
    <name type="common">Black yeast</name>
    <name type="synonym">Pullularia pullulans</name>
    <dbReference type="NCBI Taxonomy" id="5580"/>
    <lineage>
        <taxon>Eukaryota</taxon>
        <taxon>Fungi</taxon>
        <taxon>Dikarya</taxon>
        <taxon>Ascomycota</taxon>
        <taxon>Pezizomycotina</taxon>
        <taxon>Dothideomycetes</taxon>
        <taxon>Dothideomycetidae</taxon>
        <taxon>Dothideales</taxon>
        <taxon>Saccotheciaceae</taxon>
        <taxon>Aureobasidium</taxon>
    </lineage>
</organism>
<name>A0A4S9XE15_AURPU</name>
<sequence length="241" mass="27262">MSAFKELPDELLPLLFESQTTMPDLLALSAIDKNMRSIFMDNKSTVNILQVICKNNDLLSAAKAVIDVIHEVDNICPRSCDCAEKDDDHHFHKDLANQQHSADAQANFPTALRYIRGLSRAVNAAMTFTDAAIAFWVSEAEAYAADHETVLPNKMQIAQAYLLIGISAESHFFFYHEDRVNEMMLELPTPILAFTAKVHKFMTFDMSRDIQLSLGIADPDPDDDDFDHESIELDSYFVQWQ</sequence>